<sequence length="467" mass="54148">FIDLCRGPHISSTGELKAFKLLSIAGAYWRGSEKNPMLQRIYGTAFFTQKELGEYLTLLEEIKKRDHRKLGKELDLFSVHQEEAGPGLIYWHPKGATIRRIIENFWIETHLKNGYELIYSPHIARTDIWKTSGHLNFYSEYMYPPMQLENQSYTLKPMNCPGHIMVYKTKTRSYRNLPLRWAELGTVYRYEKPGVLHGLLRVRGFTQDDAHIFCRVEQIQDEISGVLKLTTSLLKRFGFANYVVCLSTRPQKYVGMLENWEKATQSLKSALEKNGLVYEIDPGEGVFYGPKIDIKIKDALNREWQCTTIQVDFNLPAAFKLSYVGEDGKEHEPIMIHRAILGSLERFMAILIEFYNGAFPLWLAPIQVKLIPIADRHNEYARKVKSVLFEKELRVEVDEGNQTLQAKIRQAQMEKIPYMLIVGDREIKENKISVRSRIDGDLGSMSLNEFMEKLKQNEDNGQNEDRV</sequence>
<dbReference type="SUPFAM" id="SSF55681">
    <property type="entry name" value="Class II aaRS and biotin synthetases"/>
    <property type="match status" value="1"/>
</dbReference>
<dbReference type="InterPro" id="IPR047246">
    <property type="entry name" value="ThrRS_anticodon"/>
</dbReference>
<evidence type="ECO:0000259" key="14">
    <source>
        <dbReference type="PROSITE" id="PS50862"/>
    </source>
</evidence>
<dbReference type="InterPro" id="IPR045864">
    <property type="entry name" value="aa-tRNA-synth_II/BPL/LPL"/>
</dbReference>
<dbReference type="Pfam" id="PF00587">
    <property type="entry name" value="tRNA-synt_2b"/>
    <property type="match status" value="1"/>
</dbReference>
<evidence type="ECO:0000256" key="12">
    <source>
        <dbReference type="ARBA" id="ARBA00049515"/>
    </source>
</evidence>
<evidence type="ECO:0000256" key="7">
    <source>
        <dbReference type="ARBA" id="ARBA00022833"/>
    </source>
</evidence>
<evidence type="ECO:0000256" key="10">
    <source>
        <dbReference type="ARBA" id="ARBA00022917"/>
    </source>
</evidence>
<evidence type="ECO:0000256" key="4">
    <source>
        <dbReference type="ARBA" id="ARBA00022598"/>
    </source>
</evidence>
<evidence type="ECO:0000256" key="9">
    <source>
        <dbReference type="ARBA" id="ARBA00022884"/>
    </source>
</evidence>
<feature type="non-terminal residue" evidence="15">
    <location>
        <position position="1"/>
    </location>
</feature>
<dbReference type="InterPro" id="IPR004154">
    <property type="entry name" value="Anticodon-bd"/>
</dbReference>
<dbReference type="InterPro" id="IPR002320">
    <property type="entry name" value="Thr-tRNA-ligase_IIa"/>
</dbReference>
<evidence type="ECO:0000256" key="6">
    <source>
        <dbReference type="ARBA" id="ARBA00022741"/>
    </source>
</evidence>
<dbReference type="GO" id="GO:0006435">
    <property type="term" value="P:threonyl-tRNA aminoacylation"/>
    <property type="evidence" value="ECO:0007669"/>
    <property type="project" value="UniProtKB-UniRule"/>
</dbReference>
<dbReference type="PRINTS" id="PR01047">
    <property type="entry name" value="TRNASYNTHTHR"/>
</dbReference>
<dbReference type="Gene3D" id="3.30.980.10">
    <property type="entry name" value="Threonyl-trna Synthetase, Chain A, domain 2"/>
    <property type="match status" value="1"/>
</dbReference>
<proteinExistence type="inferred from homology"/>
<dbReference type="GO" id="GO:0005737">
    <property type="term" value="C:cytoplasm"/>
    <property type="evidence" value="ECO:0007669"/>
    <property type="project" value="UniProtKB-UniRule"/>
</dbReference>
<keyword evidence="5" id="KW-0479">Metal-binding</keyword>
<keyword evidence="8" id="KW-0067">ATP-binding</keyword>
<dbReference type="SUPFAM" id="SSF52954">
    <property type="entry name" value="Class II aaRS ABD-related"/>
    <property type="match status" value="1"/>
</dbReference>
<keyword evidence="11" id="KW-0030">Aminoacyl-tRNA synthetase</keyword>
<keyword evidence="4 15" id="KW-0436">Ligase</keyword>
<dbReference type="Pfam" id="PF07973">
    <property type="entry name" value="tRNA_SAD"/>
    <property type="match status" value="1"/>
</dbReference>
<evidence type="ECO:0000256" key="8">
    <source>
        <dbReference type="ARBA" id="ARBA00022840"/>
    </source>
</evidence>
<keyword evidence="9" id="KW-0694">RNA-binding</keyword>
<dbReference type="InterPro" id="IPR033728">
    <property type="entry name" value="ThrRS_core"/>
</dbReference>
<dbReference type="NCBIfam" id="TIGR00418">
    <property type="entry name" value="thrS"/>
    <property type="match status" value="1"/>
</dbReference>
<dbReference type="AlphaFoldDB" id="A0A1J4SF25"/>
<dbReference type="InterPro" id="IPR018163">
    <property type="entry name" value="Thr/Ala-tRNA-synth_IIc_edit"/>
</dbReference>
<keyword evidence="6" id="KW-0547">Nucleotide-binding</keyword>
<dbReference type="Proteomes" id="UP000182278">
    <property type="component" value="Unassembled WGS sequence"/>
</dbReference>
<dbReference type="HAMAP" id="MF_00184">
    <property type="entry name" value="Thr_tRNA_synth"/>
    <property type="match status" value="1"/>
</dbReference>
<dbReference type="SMART" id="SM00863">
    <property type="entry name" value="tRNA_SAD"/>
    <property type="match status" value="1"/>
</dbReference>
<accession>A0A1J4SF25</accession>
<dbReference type="PANTHER" id="PTHR11451:SF44">
    <property type="entry name" value="THREONINE--TRNA LIGASE, CHLOROPLASTIC_MITOCHONDRIAL 2"/>
    <property type="match status" value="1"/>
</dbReference>
<evidence type="ECO:0000313" key="16">
    <source>
        <dbReference type="Proteomes" id="UP000182278"/>
    </source>
</evidence>
<evidence type="ECO:0000256" key="2">
    <source>
        <dbReference type="ARBA" id="ARBA00013163"/>
    </source>
</evidence>
<dbReference type="GO" id="GO:0000049">
    <property type="term" value="F:tRNA binding"/>
    <property type="evidence" value="ECO:0007669"/>
    <property type="project" value="UniProtKB-KW"/>
</dbReference>
<dbReference type="STRING" id="1817893.AUJ66_01800"/>
<feature type="domain" description="Aminoacyl-transfer RNA synthetases class-II family profile" evidence="14">
    <location>
        <begin position="66"/>
        <end position="360"/>
    </location>
</feature>
<dbReference type="GO" id="GO:0005524">
    <property type="term" value="F:ATP binding"/>
    <property type="evidence" value="ECO:0007669"/>
    <property type="project" value="UniProtKB-KW"/>
</dbReference>
<dbReference type="GO" id="GO:0004829">
    <property type="term" value="F:threonine-tRNA ligase activity"/>
    <property type="evidence" value="ECO:0007669"/>
    <property type="project" value="UniProtKB-UniRule"/>
</dbReference>
<dbReference type="GO" id="GO:0046872">
    <property type="term" value="F:metal ion binding"/>
    <property type="evidence" value="ECO:0007669"/>
    <property type="project" value="UniProtKB-KW"/>
</dbReference>
<name>A0A1J4SF25_9BACT</name>
<dbReference type="PROSITE" id="PS50862">
    <property type="entry name" value="AA_TRNA_LIGASE_II"/>
    <property type="match status" value="1"/>
</dbReference>
<organism evidence="15 16">
    <name type="scientific">Candidatus Desantisbacteria bacterium CG1_02_38_46</name>
    <dbReference type="NCBI Taxonomy" id="1817893"/>
    <lineage>
        <taxon>Bacteria</taxon>
        <taxon>Candidatus Desantisiibacteriota</taxon>
    </lineage>
</organism>
<dbReference type="Gene3D" id="3.30.930.10">
    <property type="entry name" value="Bira Bifunctional Protein, Domain 2"/>
    <property type="match status" value="1"/>
</dbReference>
<dbReference type="CDD" id="cd00860">
    <property type="entry name" value="ThrRS_anticodon"/>
    <property type="match status" value="1"/>
</dbReference>
<dbReference type="EMBL" id="MNUO01000028">
    <property type="protein sequence ID" value="OIN97983.1"/>
    <property type="molecule type" value="Genomic_DNA"/>
</dbReference>
<dbReference type="InterPro" id="IPR012947">
    <property type="entry name" value="tRNA_SAD"/>
</dbReference>
<dbReference type="InterPro" id="IPR002314">
    <property type="entry name" value="aa-tRNA-synt_IIb"/>
</dbReference>
<evidence type="ECO:0000313" key="15">
    <source>
        <dbReference type="EMBL" id="OIN97983.1"/>
    </source>
</evidence>
<comment type="catalytic activity">
    <reaction evidence="12">
        <text>tRNA(Thr) + L-threonine + ATP = L-threonyl-tRNA(Thr) + AMP + diphosphate + H(+)</text>
        <dbReference type="Rhea" id="RHEA:24624"/>
        <dbReference type="Rhea" id="RHEA-COMP:9670"/>
        <dbReference type="Rhea" id="RHEA-COMP:9704"/>
        <dbReference type="ChEBI" id="CHEBI:15378"/>
        <dbReference type="ChEBI" id="CHEBI:30616"/>
        <dbReference type="ChEBI" id="CHEBI:33019"/>
        <dbReference type="ChEBI" id="CHEBI:57926"/>
        <dbReference type="ChEBI" id="CHEBI:78442"/>
        <dbReference type="ChEBI" id="CHEBI:78534"/>
        <dbReference type="ChEBI" id="CHEBI:456215"/>
        <dbReference type="EC" id="6.1.1.3"/>
    </reaction>
</comment>
<dbReference type="InterPro" id="IPR036621">
    <property type="entry name" value="Anticodon-bd_dom_sf"/>
</dbReference>
<dbReference type="Pfam" id="PF03129">
    <property type="entry name" value="HGTP_anticodon"/>
    <property type="match status" value="1"/>
</dbReference>
<dbReference type="PANTHER" id="PTHR11451">
    <property type="entry name" value="THREONINE-TRNA LIGASE"/>
    <property type="match status" value="1"/>
</dbReference>
<evidence type="ECO:0000256" key="13">
    <source>
        <dbReference type="NCBIfam" id="TIGR00418"/>
    </source>
</evidence>
<reference evidence="15 16" key="1">
    <citation type="journal article" date="2016" name="Environ. Microbiol.">
        <title>Genomic resolution of a cold subsurface aquifer community provides metabolic insights for novel microbes adapted to high CO concentrations.</title>
        <authorList>
            <person name="Probst A.J."/>
            <person name="Castelle C.J."/>
            <person name="Singh A."/>
            <person name="Brown C.T."/>
            <person name="Anantharaman K."/>
            <person name="Sharon I."/>
            <person name="Hug L.A."/>
            <person name="Burstein D."/>
            <person name="Emerson J.B."/>
            <person name="Thomas B.C."/>
            <person name="Banfield J.F."/>
        </authorList>
    </citation>
    <scope>NUCLEOTIDE SEQUENCE [LARGE SCALE GENOMIC DNA]</scope>
    <source>
        <strain evidence="15">CG1_02_38_46</strain>
    </source>
</reference>
<protein>
    <recommendedName>
        <fullName evidence="2 13">Threonine--tRNA ligase</fullName>
        <ecNumber evidence="2 13">6.1.1.3</ecNumber>
    </recommendedName>
</protein>
<evidence type="ECO:0000256" key="5">
    <source>
        <dbReference type="ARBA" id="ARBA00022723"/>
    </source>
</evidence>
<gene>
    <name evidence="15" type="ORF">AUJ66_01800</name>
</gene>
<keyword evidence="3" id="KW-0820">tRNA-binding</keyword>
<dbReference type="CDD" id="cd00771">
    <property type="entry name" value="ThrRS_core"/>
    <property type="match status" value="1"/>
</dbReference>
<dbReference type="EC" id="6.1.1.3" evidence="2 13"/>
<evidence type="ECO:0000256" key="3">
    <source>
        <dbReference type="ARBA" id="ARBA00022555"/>
    </source>
</evidence>
<dbReference type="FunFam" id="3.30.930.10:FF:000002">
    <property type="entry name" value="Threonine--tRNA ligase"/>
    <property type="match status" value="1"/>
</dbReference>
<evidence type="ECO:0000256" key="1">
    <source>
        <dbReference type="ARBA" id="ARBA00008226"/>
    </source>
</evidence>
<comment type="similarity">
    <text evidence="1">Belongs to the class-II aminoacyl-tRNA synthetase family.</text>
</comment>
<keyword evidence="10" id="KW-0648">Protein biosynthesis</keyword>
<evidence type="ECO:0000256" key="11">
    <source>
        <dbReference type="ARBA" id="ARBA00023146"/>
    </source>
</evidence>
<dbReference type="InterPro" id="IPR006195">
    <property type="entry name" value="aa-tRNA-synth_II"/>
</dbReference>
<dbReference type="Gene3D" id="3.30.54.20">
    <property type="match status" value="1"/>
</dbReference>
<dbReference type="SUPFAM" id="SSF55186">
    <property type="entry name" value="ThrRS/AlaRS common domain"/>
    <property type="match status" value="1"/>
</dbReference>
<dbReference type="Gene3D" id="3.40.50.800">
    <property type="entry name" value="Anticodon-binding domain"/>
    <property type="match status" value="1"/>
</dbReference>
<keyword evidence="7" id="KW-0862">Zinc</keyword>
<dbReference type="FunFam" id="3.40.50.800:FF:000001">
    <property type="entry name" value="Threonine--tRNA ligase"/>
    <property type="match status" value="1"/>
</dbReference>
<comment type="caution">
    <text evidence="15">The sequence shown here is derived from an EMBL/GenBank/DDBJ whole genome shotgun (WGS) entry which is preliminary data.</text>
</comment>